<sequence length="115" mass="13136">MRRPSWVGMRPFFDLDARAAASGLCKTLDERVPAGAYRCVGKFRLSEMWMTGECGPGQRSVSASMHHYSGSAQRRKFNPDMEYYELLMTVKTRAVTSFQLMFSGAKKRLQHHRIA</sequence>
<comment type="caution">
    <text evidence="1">The sequence shown here is derived from an EMBL/GenBank/DDBJ whole genome shotgun (WGS) entry which is preliminary data.</text>
</comment>
<proteinExistence type="predicted"/>
<dbReference type="Proteomes" id="UP000197596">
    <property type="component" value="Unassembled WGS sequence"/>
</dbReference>
<dbReference type="AlphaFoldDB" id="A0A246WQD7"/>
<accession>A0A246WQD7</accession>
<dbReference type="EMBL" id="NJGU01000007">
    <property type="protein sequence ID" value="OWY28576.1"/>
    <property type="molecule type" value="Genomic_DNA"/>
</dbReference>
<protein>
    <submittedName>
        <fullName evidence="1">Uncharacterized protein</fullName>
    </submittedName>
</protein>
<gene>
    <name evidence="1" type="ORF">CEJ42_15240</name>
</gene>
<evidence type="ECO:0000313" key="1">
    <source>
        <dbReference type="EMBL" id="OWY28576.1"/>
    </source>
</evidence>
<evidence type="ECO:0000313" key="2">
    <source>
        <dbReference type="Proteomes" id="UP000197596"/>
    </source>
</evidence>
<name>A0A246WQD7_9BURK</name>
<organism evidence="1 2">
    <name type="scientific">Herbaspirillum robiniae</name>
    <dbReference type="NCBI Taxonomy" id="2014887"/>
    <lineage>
        <taxon>Bacteria</taxon>
        <taxon>Pseudomonadati</taxon>
        <taxon>Pseudomonadota</taxon>
        <taxon>Betaproteobacteria</taxon>
        <taxon>Burkholderiales</taxon>
        <taxon>Oxalobacteraceae</taxon>
        <taxon>Herbaspirillum</taxon>
    </lineage>
</organism>
<reference evidence="1 2" key="1">
    <citation type="submission" date="2017-06" db="EMBL/GenBank/DDBJ databases">
        <title>Herbaspirillum phytohormonus sp. nov., isolated from the root nodule of Robinia pseudoacacia in lead-zinc mine.</title>
        <authorList>
            <person name="Fan M."/>
            <person name="Lin Y."/>
        </authorList>
    </citation>
    <scope>NUCLEOTIDE SEQUENCE [LARGE SCALE GENOMIC DNA]</scope>
    <source>
        <strain evidence="1 2">HZ10</strain>
    </source>
</reference>